<keyword evidence="2" id="KW-0813">Transport</keyword>
<keyword evidence="3" id="KW-0812">Transmembrane</keyword>
<evidence type="ECO:0000259" key="6">
    <source>
        <dbReference type="PROSITE" id="PS50850"/>
    </source>
</evidence>
<dbReference type="GO" id="GO:0030672">
    <property type="term" value="C:synaptic vesicle membrane"/>
    <property type="evidence" value="ECO:0007669"/>
    <property type="project" value="TreeGrafter"/>
</dbReference>
<dbReference type="SUPFAM" id="SSF103473">
    <property type="entry name" value="MFS general substrate transporter"/>
    <property type="match status" value="1"/>
</dbReference>
<protein>
    <recommendedName>
        <fullName evidence="6">Major facilitator superfamily (MFS) profile domain-containing protein</fullName>
    </recommendedName>
</protein>
<dbReference type="InterPro" id="IPR036259">
    <property type="entry name" value="MFS_trans_sf"/>
</dbReference>
<feature type="domain" description="Major facilitator superfamily (MFS) profile" evidence="6">
    <location>
        <begin position="1"/>
        <end position="183"/>
    </location>
</feature>
<accession>A0A6A4JLV2</accession>
<evidence type="ECO:0000256" key="1">
    <source>
        <dbReference type="ARBA" id="ARBA00004141"/>
    </source>
</evidence>
<keyword evidence="8" id="KW-1185">Reference proteome</keyword>
<proteinExistence type="predicted"/>
<evidence type="ECO:0000256" key="5">
    <source>
        <dbReference type="ARBA" id="ARBA00023136"/>
    </source>
</evidence>
<dbReference type="Gene3D" id="1.20.1250.20">
    <property type="entry name" value="MFS general substrate transporter like domains"/>
    <property type="match status" value="1"/>
</dbReference>
<evidence type="ECO:0000313" key="8">
    <source>
        <dbReference type="Proteomes" id="UP000466442"/>
    </source>
</evidence>
<dbReference type="GO" id="GO:0005335">
    <property type="term" value="F:serotonin:sodium:chloride symporter activity"/>
    <property type="evidence" value="ECO:0007669"/>
    <property type="project" value="TreeGrafter"/>
</dbReference>
<dbReference type="AlphaFoldDB" id="A0A6A4JLV2"/>
<dbReference type="Proteomes" id="UP000466442">
    <property type="component" value="Unassembled WGS sequence"/>
</dbReference>
<dbReference type="PANTHER" id="PTHR23506:SF4">
    <property type="entry name" value="PORTABELLA"/>
    <property type="match status" value="1"/>
</dbReference>
<comment type="caution">
    <text evidence="7">The sequence shown here is derived from an EMBL/GenBank/DDBJ whole genome shotgun (WGS) entry which is preliminary data.</text>
</comment>
<dbReference type="EMBL" id="WIXP02000006">
    <property type="protein sequence ID" value="KAF6209772.1"/>
    <property type="molecule type" value="Genomic_DNA"/>
</dbReference>
<evidence type="ECO:0000313" key="7">
    <source>
        <dbReference type="EMBL" id="KAF6209772.1"/>
    </source>
</evidence>
<dbReference type="GO" id="GO:0043195">
    <property type="term" value="C:terminal bouton"/>
    <property type="evidence" value="ECO:0007669"/>
    <property type="project" value="TreeGrafter"/>
</dbReference>
<reference evidence="7" key="1">
    <citation type="journal article" date="2021" name="Mol. Ecol. Resour.">
        <title>Apolygus lucorum genome provides insights into omnivorousness and mesophyll feeding.</title>
        <authorList>
            <person name="Liu Y."/>
            <person name="Liu H."/>
            <person name="Wang H."/>
            <person name="Huang T."/>
            <person name="Liu B."/>
            <person name="Yang B."/>
            <person name="Yin L."/>
            <person name="Li B."/>
            <person name="Zhang Y."/>
            <person name="Zhang S."/>
            <person name="Jiang F."/>
            <person name="Zhang X."/>
            <person name="Ren Y."/>
            <person name="Wang B."/>
            <person name="Wang S."/>
            <person name="Lu Y."/>
            <person name="Wu K."/>
            <person name="Fan W."/>
            <person name="Wang G."/>
        </authorList>
    </citation>
    <scope>NUCLEOTIDE SEQUENCE</scope>
    <source>
        <strain evidence="7">12Hb</strain>
    </source>
</reference>
<evidence type="ECO:0000256" key="4">
    <source>
        <dbReference type="ARBA" id="ARBA00022989"/>
    </source>
</evidence>
<keyword evidence="5" id="KW-0472">Membrane</keyword>
<dbReference type="PANTHER" id="PTHR23506">
    <property type="entry name" value="GH10249P"/>
    <property type="match status" value="1"/>
</dbReference>
<name>A0A6A4JLV2_APOLU</name>
<dbReference type="OrthoDB" id="5086884at2759"/>
<gene>
    <name evidence="7" type="ORF">GE061_015522</name>
</gene>
<keyword evidence="4" id="KW-1133">Transmembrane helix</keyword>
<dbReference type="InterPro" id="IPR050930">
    <property type="entry name" value="MFS_Vesicular_Transporter"/>
</dbReference>
<dbReference type="PROSITE" id="PS50850">
    <property type="entry name" value="MFS"/>
    <property type="match status" value="1"/>
</dbReference>
<dbReference type="GO" id="GO:0015842">
    <property type="term" value="P:aminergic neurotransmitter loading into synaptic vesicle"/>
    <property type="evidence" value="ECO:0007669"/>
    <property type="project" value="TreeGrafter"/>
</dbReference>
<dbReference type="InterPro" id="IPR011701">
    <property type="entry name" value="MFS"/>
</dbReference>
<evidence type="ECO:0000256" key="2">
    <source>
        <dbReference type="ARBA" id="ARBA00022448"/>
    </source>
</evidence>
<evidence type="ECO:0000256" key="3">
    <source>
        <dbReference type="ARBA" id="ARBA00022692"/>
    </source>
</evidence>
<comment type="subcellular location">
    <subcellularLocation>
        <location evidence="1">Membrane</location>
        <topology evidence="1">Multi-pass membrane protein</topology>
    </subcellularLocation>
</comment>
<dbReference type="Pfam" id="PF07690">
    <property type="entry name" value="MFS_1"/>
    <property type="match status" value="1"/>
</dbReference>
<organism evidence="7 8">
    <name type="scientific">Apolygus lucorum</name>
    <name type="common">Small green plant bug</name>
    <name type="synonym">Lygocoris lucorum</name>
    <dbReference type="NCBI Taxonomy" id="248454"/>
    <lineage>
        <taxon>Eukaryota</taxon>
        <taxon>Metazoa</taxon>
        <taxon>Ecdysozoa</taxon>
        <taxon>Arthropoda</taxon>
        <taxon>Hexapoda</taxon>
        <taxon>Insecta</taxon>
        <taxon>Pterygota</taxon>
        <taxon>Neoptera</taxon>
        <taxon>Paraneoptera</taxon>
        <taxon>Hemiptera</taxon>
        <taxon>Heteroptera</taxon>
        <taxon>Panheteroptera</taxon>
        <taxon>Cimicomorpha</taxon>
        <taxon>Miridae</taxon>
        <taxon>Mirini</taxon>
        <taxon>Apolygus</taxon>
    </lineage>
</organism>
<dbReference type="InterPro" id="IPR020846">
    <property type="entry name" value="MFS_dom"/>
</dbReference>
<sequence length="183" mass="19657">MYQKWELGTVFIPDSIGYLLGTNFCGPLAYKVGRWRMAIGAMLLVAVSALMIPSVKTVRGLAVPHFGLGLGIGAVDAALVPLLASLVDSRHSANYAVVYALQQTAVSLAYSLGPMMGGELAHSIGFPGLMRCVGVVNLLFCPLLVFLSNTVKHEESEHVSATEVMNYSTTQKYNKFNNAEDSD</sequence>